<keyword evidence="4" id="KW-0326">Glycosidase</keyword>
<evidence type="ECO:0000259" key="3">
    <source>
        <dbReference type="Pfam" id="PF01915"/>
    </source>
</evidence>
<organism evidence="4">
    <name type="scientific">mine drainage metagenome</name>
    <dbReference type="NCBI Taxonomy" id="410659"/>
    <lineage>
        <taxon>unclassified sequences</taxon>
        <taxon>metagenomes</taxon>
        <taxon>ecological metagenomes</taxon>
    </lineage>
</organism>
<dbReference type="InterPro" id="IPR044993">
    <property type="entry name" value="BXL"/>
</dbReference>
<dbReference type="GO" id="GO:0009044">
    <property type="term" value="F:xylan 1,4-beta-xylosidase activity"/>
    <property type="evidence" value="ECO:0007669"/>
    <property type="project" value="InterPro"/>
</dbReference>
<reference evidence="4" key="1">
    <citation type="submission" date="2013-08" db="EMBL/GenBank/DDBJ databases">
        <authorList>
            <person name="Mendez C."/>
            <person name="Richter M."/>
            <person name="Ferrer M."/>
            <person name="Sanchez J."/>
        </authorList>
    </citation>
    <scope>NUCLEOTIDE SEQUENCE</scope>
</reference>
<evidence type="ECO:0000256" key="1">
    <source>
        <dbReference type="ARBA" id="ARBA00005336"/>
    </source>
</evidence>
<keyword evidence="2 4" id="KW-0378">Hydrolase</keyword>
<dbReference type="InterPro" id="IPR036881">
    <property type="entry name" value="Glyco_hydro_3_C_sf"/>
</dbReference>
<evidence type="ECO:0000313" key="4">
    <source>
        <dbReference type="EMBL" id="EQD67469.1"/>
    </source>
</evidence>
<proteinExistence type="inferred from homology"/>
<dbReference type="PANTHER" id="PTHR42721">
    <property type="entry name" value="SUGAR HYDROLASE-RELATED"/>
    <property type="match status" value="1"/>
</dbReference>
<reference evidence="4" key="2">
    <citation type="journal article" date="2014" name="ISME J.">
        <title>Microbial stratification in low pH oxic and suboxic macroscopic growths along an acid mine drainage.</title>
        <authorList>
            <person name="Mendez-Garcia C."/>
            <person name="Mesa V."/>
            <person name="Sprenger R.R."/>
            <person name="Richter M."/>
            <person name="Diez M.S."/>
            <person name="Solano J."/>
            <person name="Bargiela R."/>
            <person name="Golyshina O.V."/>
            <person name="Manteca A."/>
            <person name="Ramos J.L."/>
            <person name="Gallego J.R."/>
            <person name="Llorente I."/>
            <person name="Martins Dos Santos V.A."/>
            <person name="Jensen O.N."/>
            <person name="Pelaez A.I."/>
            <person name="Sanchez J."/>
            <person name="Ferrer M."/>
        </authorList>
    </citation>
    <scope>NUCLEOTIDE SEQUENCE</scope>
</reference>
<dbReference type="SUPFAM" id="SSF52279">
    <property type="entry name" value="Beta-D-glucan exohydrolase, C-terminal domain"/>
    <property type="match status" value="1"/>
</dbReference>
<dbReference type="PANTHER" id="PTHR42721:SF3">
    <property type="entry name" value="BETA-D-XYLOSIDASE 5-RELATED"/>
    <property type="match status" value="1"/>
</dbReference>
<dbReference type="EMBL" id="AUZY01003760">
    <property type="protein sequence ID" value="EQD67469.1"/>
    <property type="molecule type" value="Genomic_DNA"/>
</dbReference>
<dbReference type="Pfam" id="PF01915">
    <property type="entry name" value="Glyco_hydro_3_C"/>
    <property type="match status" value="1"/>
</dbReference>
<dbReference type="GO" id="GO:0045493">
    <property type="term" value="P:xylan catabolic process"/>
    <property type="evidence" value="ECO:0007669"/>
    <property type="project" value="InterPro"/>
</dbReference>
<name>T1CJU8_9ZZZZ</name>
<gene>
    <name evidence="4" type="ORF">B1B_05921</name>
</gene>
<dbReference type="InterPro" id="IPR002772">
    <property type="entry name" value="Glyco_hydro_3_C"/>
</dbReference>
<dbReference type="GO" id="GO:0046556">
    <property type="term" value="F:alpha-L-arabinofuranosidase activity"/>
    <property type="evidence" value="ECO:0007669"/>
    <property type="project" value="TreeGrafter"/>
</dbReference>
<sequence>MGRQSTVLFKNENDTLPLRPESIRKLAVIGPLAEYCNLGNYSGRPSHRVSPLDGMLDQFGISTPPNPPRKDWYEELAESLWAA</sequence>
<dbReference type="EC" id="3.2.1.21" evidence="4"/>
<evidence type="ECO:0000256" key="2">
    <source>
        <dbReference type="ARBA" id="ARBA00022801"/>
    </source>
</evidence>
<protein>
    <submittedName>
        <fullName evidence="4">Protein containing Glycoside hydrolase, family 3</fullName>
        <ecNumber evidence="4">3.2.1.21</ecNumber>
    </submittedName>
</protein>
<feature type="domain" description="Glycoside hydrolase family 3 C-terminal" evidence="3">
    <location>
        <begin position="6"/>
        <end position="59"/>
    </location>
</feature>
<dbReference type="GO" id="GO:0008422">
    <property type="term" value="F:beta-glucosidase activity"/>
    <property type="evidence" value="ECO:0007669"/>
    <property type="project" value="UniProtKB-EC"/>
</dbReference>
<comment type="caution">
    <text evidence="4">The sequence shown here is derived from an EMBL/GenBank/DDBJ whole genome shotgun (WGS) entry which is preliminary data.</text>
</comment>
<comment type="similarity">
    <text evidence="1">Belongs to the glycosyl hydrolase 3 family.</text>
</comment>
<dbReference type="GO" id="GO:0031222">
    <property type="term" value="P:arabinan catabolic process"/>
    <property type="evidence" value="ECO:0007669"/>
    <property type="project" value="TreeGrafter"/>
</dbReference>
<dbReference type="Gene3D" id="3.40.50.1700">
    <property type="entry name" value="Glycoside hydrolase family 3 C-terminal domain"/>
    <property type="match status" value="1"/>
</dbReference>
<dbReference type="AlphaFoldDB" id="T1CJU8"/>
<accession>T1CJU8</accession>